<keyword evidence="10" id="KW-1185">Reference proteome</keyword>
<protein>
    <recommendedName>
        <fullName evidence="11">Cytochrome P450</fullName>
    </recommendedName>
</protein>
<evidence type="ECO:0000313" key="9">
    <source>
        <dbReference type="EMBL" id="SED40705.1"/>
    </source>
</evidence>
<dbReference type="FunFam" id="1.10.630.10:FF:000018">
    <property type="entry name" value="Cytochrome P450 monooxygenase"/>
    <property type="match status" value="1"/>
</dbReference>
<evidence type="ECO:0000256" key="2">
    <source>
        <dbReference type="ARBA" id="ARBA00010617"/>
    </source>
</evidence>
<organism evidence="9 10">
    <name type="scientific">Tsukamurella tyrosinosolvens</name>
    <dbReference type="NCBI Taxonomy" id="57704"/>
    <lineage>
        <taxon>Bacteria</taxon>
        <taxon>Bacillati</taxon>
        <taxon>Actinomycetota</taxon>
        <taxon>Actinomycetes</taxon>
        <taxon>Mycobacteriales</taxon>
        <taxon>Tsukamurellaceae</taxon>
        <taxon>Tsukamurella</taxon>
    </lineage>
</organism>
<proteinExistence type="inferred from homology"/>
<evidence type="ECO:0000256" key="1">
    <source>
        <dbReference type="ARBA" id="ARBA00001971"/>
    </source>
</evidence>
<keyword evidence="3 8" id="KW-0349">Heme</keyword>
<dbReference type="RefSeq" id="WP_231857362.1">
    <property type="nucleotide sequence ID" value="NZ_CBDRGN010000006.1"/>
</dbReference>
<dbReference type="InterPro" id="IPR002397">
    <property type="entry name" value="Cyt_P450_B"/>
</dbReference>
<evidence type="ECO:0000256" key="3">
    <source>
        <dbReference type="ARBA" id="ARBA00022617"/>
    </source>
</evidence>
<comment type="similarity">
    <text evidence="2 8">Belongs to the cytochrome P450 family.</text>
</comment>
<dbReference type="GO" id="GO:0008395">
    <property type="term" value="F:steroid hydroxylase activity"/>
    <property type="evidence" value="ECO:0007669"/>
    <property type="project" value="TreeGrafter"/>
</dbReference>
<evidence type="ECO:0000256" key="4">
    <source>
        <dbReference type="ARBA" id="ARBA00022723"/>
    </source>
</evidence>
<evidence type="ECO:0008006" key="11">
    <source>
        <dbReference type="Google" id="ProtNLM"/>
    </source>
</evidence>
<evidence type="ECO:0000256" key="5">
    <source>
        <dbReference type="ARBA" id="ARBA00023002"/>
    </source>
</evidence>
<dbReference type="GO" id="GO:0020037">
    <property type="term" value="F:heme binding"/>
    <property type="evidence" value="ECO:0007669"/>
    <property type="project" value="InterPro"/>
</dbReference>
<dbReference type="Proteomes" id="UP000182241">
    <property type="component" value="Unassembled WGS sequence"/>
</dbReference>
<gene>
    <name evidence="9" type="ORF">SAMN04489793_4873</name>
</gene>
<dbReference type="Pfam" id="PF00067">
    <property type="entry name" value="p450"/>
    <property type="match status" value="1"/>
</dbReference>
<dbReference type="PANTHER" id="PTHR46696:SF4">
    <property type="entry name" value="BIOTIN BIOSYNTHESIS CYTOCHROME P450"/>
    <property type="match status" value="1"/>
</dbReference>
<evidence type="ECO:0000256" key="7">
    <source>
        <dbReference type="ARBA" id="ARBA00023033"/>
    </source>
</evidence>
<dbReference type="GO" id="GO:0036199">
    <property type="term" value="F:cholest-4-en-3-one 26-monooxygenase activity"/>
    <property type="evidence" value="ECO:0007669"/>
    <property type="project" value="TreeGrafter"/>
</dbReference>
<dbReference type="PROSITE" id="PS00086">
    <property type="entry name" value="CYTOCHROME_P450"/>
    <property type="match status" value="1"/>
</dbReference>
<dbReference type="CDD" id="cd20625">
    <property type="entry name" value="CYP164-like"/>
    <property type="match status" value="1"/>
</dbReference>
<evidence type="ECO:0000313" key="10">
    <source>
        <dbReference type="Proteomes" id="UP000182241"/>
    </source>
</evidence>
<keyword evidence="7 8" id="KW-0503">Monooxygenase</keyword>
<name>A0A1H5AF43_TSUTY</name>
<dbReference type="InterPro" id="IPR017972">
    <property type="entry name" value="Cyt_P450_CS"/>
</dbReference>
<dbReference type="STRING" id="57704.SAMN04489793_4873"/>
<keyword evidence="4 8" id="KW-0479">Metal-binding</keyword>
<accession>A0A1H5AF43</accession>
<evidence type="ECO:0000256" key="6">
    <source>
        <dbReference type="ARBA" id="ARBA00023004"/>
    </source>
</evidence>
<comment type="cofactor">
    <cofactor evidence="1">
        <name>heme</name>
        <dbReference type="ChEBI" id="CHEBI:30413"/>
    </cofactor>
</comment>
<keyword evidence="6 8" id="KW-0408">Iron</keyword>
<sequence length="435" mass="47220">MNPLSAARADLRLRVRWAVLHGLPRYALPRRAARGDTMAELLLGYRGAPGGQYAKLDRIREQGRIIGSEVGAATADHALCRAVLRDPRFATIQPRDFGFPRPLIPVLERTDPRLPNPVEPPSMLVTEPPAHTAYRHPIARTFTPKAIATLTDRARTVSERLLDELAETPHPDLVTGYAARLPVAMIGRLLGLPEADDEYMLEWGEAAAPLLDTGLDWPVYKRAQDALRGLDDYLTAHFARVRANPDADDPFALLAASGELTDRELVTNAALLIGAGFETTVNLIGNGIVALLEHPAQLERLRAEPDLWPNAVEEILRYSSPVQRTARVAREAGEIEGVAFAEGTVVSLLLAGANRDPAVFDRPHEFDVARPDAKKNVSFGYGIHACIGAALARMEGAVALSALFERYPGLALDGPGTHRGLATLYGWAALPAKLS</sequence>
<dbReference type="AlphaFoldDB" id="A0A1H5AF43"/>
<dbReference type="EMBL" id="FNSA01000003">
    <property type="protein sequence ID" value="SED40705.1"/>
    <property type="molecule type" value="Genomic_DNA"/>
</dbReference>
<keyword evidence="5 8" id="KW-0560">Oxidoreductase</keyword>
<dbReference type="PANTHER" id="PTHR46696">
    <property type="entry name" value="P450, PUTATIVE (EUROFUNG)-RELATED"/>
    <property type="match status" value="1"/>
</dbReference>
<reference evidence="10" key="1">
    <citation type="submission" date="2016-10" db="EMBL/GenBank/DDBJ databases">
        <authorList>
            <person name="Varghese N."/>
            <person name="Submissions S."/>
        </authorList>
    </citation>
    <scope>NUCLEOTIDE SEQUENCE [LARGE SCALE GENOMIC DNA]</scope>
    <source>
        <strain evidence="10">DSM 44234</strain>
    </source>
</reference>
<dbReference type="InterPro" id="IPR001128">
    <property type="entry name" value="Cyt_P450"/>
</dbReference>
<evidence type="ECO:0000256" key="8">
    <source>
        <dbReference type="RuleBase" id="RU000461"/>
    </source>
</evidence>
<dbReference type="Gene3D" id="1.10.630.10">
    <property type="entry name" value="Cytochrome P450"/>
    <property type="match status" value="1"/>
</dbReference>
<dbReference type="SUPFAM" id="SSF48264">
    <property type="entry name" value="Cytochrome P450"/>
    <property type="match status" value="1"/>
</dbReference>
<dbReference type="PRINTS" id="PR00359">
    <property type="entry name" value="BP450"/>
</dbReference>
<dbReference type="GO" id="GO:0005506">
    <property type="term" value="F:iron ion binding"/>
    <property type="evidence" value="ECO:0007669"/>
    <property type="project" value="InterPro"/>
</dbReference>
<dbReference type="GO" id="GO:0006707">
    <property type="term" value="P:cholesterol catabolic process"/>
    <property type="evidence" value="ECO:0007669"/>
    <property type="project" value="TreeGrafter"/>
</dbReference>
<dbReference type="InterPro" id="IPR036396">
    <property type="entry name" value="Cyt_P450_sf"/>
</dbReference>